<organism evidence="1 2">
    <name type="scientific">Punica granatum</name>
    <name type="common">Pomegranate</name>
    <dbReference type="NCBI Taxonomy" id="22663"/>
    <lineage>
        <taxon>Eukaryota</taxon>
        <taxon>Viridiplantae</taxon>
        <taxon>Streptophyta</taxon>
        <taxon>Embryophyta</taxon>
        <taxon>Tracheophyta</taxon>
        <taxon>Spermatophyta</taxon>
        <taxon>Magnoliopsida</taxon>
        <taxon>eudicotyledons</taxon>
        <taxon>Gunneridae</taxon>
        <taxon>Pentapetalae</taxon>
        <taxon>rosids</taxon>
        <taxon>malvids</taxon>
        <taxon>Myrtales</taxon>
        <taxon>Lythraceae</taxon>
        <taxon>Punica</taxon>
    </lineage>
</organism>
<dbReference type="EMBL" id="MTKT01000299">
    <property type="protein sequence ID" value="OWM91322.1"/>
    <property type="molecule type" value="Genomic_DNA"/>
</dbReference>
<evidence type="ECO:0000313" key="1">
    <source>
        <dbReference type="EMBL" id="OWM91322.1"/>
    </source>
</evidence>
<evidence type="ECO:0000313" key="2">
    <source>
        <dbReference type="Proteomes" id="UP000197138"/>
    </source>
</evidence>
<name>A0A218Y455_PUNGR</name>
<dbReference type="AlphaFoldDB" id="A0A218Y455"/>
<reference evidence="2" key="1">
    <citation type="journal article" date="2017" name="Plant J.">
        <title>The pomegranate (Punica granatum L.) genome and the genomics of punicalagin biosynthesis.</title>
        <authorList>
            <person name="Qin G."/>
            <person name="Xu C."/>
            <person name="Ming R."/>
            <person name="Tang H."/>
            <person name="Guyot R."/>
            <person name="Kramer E.M."/>
            <person name="Hu Y."/>
            <person name="Yi X."/>
            <person name="Qi Y."/>
            <person name="Xu X."/>
            <person name="Gao Z."/>
            <person name="Pan H."/>
            <person name="Jian J."/>
            <person name="Tian Y."/>
            <person name="Yue Z."/>
            <person name="Xu Y."/>
        </authorList>
    </citation>
    <scope>NUCLEOTIDE SEQUENCE [LARGE SCALE GENOMIC DNA]</scope>
    <source>
        <strain evidence="2">cv. Dabenzi</strain>
    </source>
</reference>
<gene>
    <name evidence="1" type="ORF">CDL15_Pgr000266</name>
</gene>
<protein>
    <submittedName>
        <fullName evidence="1">Uncharacterized protein</fullName>
    </submittedName>
</protein>
<accession>A0A218Y455</accession>
<dbReference type="Proteomes" id="UP000197138">
    <property type="component" value="Unassembled WGS sequence"/>
</dbReference>
<comment type="caution">
    <text evidence="1">The sequence shown here is derived from an EMBL/GenBank/DDBJ whole genome shotgun (WGS) entry which is preliminary data.</text>
</comment>
<sequence>MNRMLVRRQWIHKDGARRIRGRLWYHAGEAVAALENIGDRIHELTPQQTTGLRAMNKIITRYCPTLLVVSLSMEHLMT</sequence>
<proteinExistence type="predicted"/>